<keyword evidence="2" id="KW-1185">Reference proteome</keyword>
<gene>
    <name evidence="1" type="primary">AVEN_46861_1</name>
    <name evidence="1" type="ORF">TNIN_393611</name>
</gene>
<sequence>MNFVHSLQHLSLVKLAVEIYTSPEVRNYEKRFVQPFYYTYNGQWEPFVREKFSSRIPFEVVQDTILGAIKPLSYELFTWKTDHWEILRSNADVKINFCWKQGGTIDRLETAKSLIHGEDFTITQRFFMACYYWLKEEAIQLWGKLSPSDFENVMLAVSYQRFGSKLGLILEIWIKWLQDGADCEKYYDICIKELLRFNRYVPPSDDLYKKLAPEYPICRALGLLDEHPRSSFCRYFLSTLNNTQQMIVFQNECSQAARLFLDWPLQHQFLEIIKCLGEHLTKENYILIFKQIVTEKIQRHFRDFNYEGLLKALWLQSSLEIKEYSRNHPEFEIFREYVRNSY</sequence>
<evidence type="ECO:0000313" key="2">
    <source>
        <dbReference type="Proteomes" id="UP000886998"/>
    </source>
</evidence>
<dbReference type="OrthoDB" id="6431952at2759"/>
<proteinExistence type="predicted"/>
<dbReference type="Proteomes" id="UP000886998">
    <property type="component" value="Unassembled WGS sequence"/>
</dbReference>
<name>A0A8X6Y6C2_9ARAC</name>
<dbReference type="AlphaFoldDB" id="A0A8X6Y6C2"/>
<dbReference type="EMBL" id="BMAV01015500">
    <property type="protein sequence ID" value="GFY65027.1"/>
    <property type="molecule type" value="Genomic_DNA"/>
</dbReference>
<comment type="caution">
    <text evidence="1">The sequence shown here is derived from an EMBL/GenBank/DDBJ whole genome shotgun (WGS) entry which is preliminary data.</text>
</comment>
<protein>
    <submittedName>
        <fullName evidence="1">Uncharacterized protein</fullName>
    </submittedName>
</protein>
<organism evidence="1 2">
    <name type="scientific">Trichonephila inaurata madagascariensis</name>
    <dbReference type="NCBI Taxonomy" id="2747483"/>
    <lineage>
        <taxon>Eukaryota</taxon>
        <taxon>Metazoa</taxon>
        <taxon>Ecdysozoa</taxon>
        <taxon>Arthropoda</taxon>
        <taxon>Chelicerata</taxon>
        <taxon>Arachnida</taxon>
        <taxon>Araneae</taxon>
        <taxon>Araneomorphae</taxon>
        <taxon>Entelegynae</taxon>
        <taxon>Araneoidea</taxon>
        <taxon>Nephilidae</taxon>
        <taxon>Trichonephila</taxon>
        <taxon>Trichonephila inaurata</taxon>
    </lineage>
</organism>
<evidence type="ECO:0000313" key="1">
    <source>
        <dbReference type="EMBL" id="GFY65027.1"/>
    </source>
</evidence>
<reference evidence="1" key="1">
    <citation type="submission" date="2020-08" db="EMBL/GenBank/DDBJ databases">
        <title>Multicomponent nature underlies the extraordinary mechanical properties of spider dragline silk.</title>
        <authorList>
            <person name="Kono N."/>
            <person name="Nakamura H."/>
            <person name="Mori M."/>
            <person name="Yoshida Y."/>
            <person name="Ohtoshi R."/>
            <person name="Malay A.D."/>
            <person name="Moran D.A.P."/>
            <person name="Tomita M."/>
            <person name="Numata K."/>
            <person name="Arakawa K."/>
        </authorList>
    </citation>
    <scope>NUCLEOTIDE SEQUENCE</scope>
</reference>
<accession>A0A8X6Y6C2</accession>